<reference evidence="1" key="1">
    <citation type="submission" date="2018-11" db="EMBL/GenBank/DDBJ databases">
        <authorList>
            <consortium name="Pathogen Informatics"/>
        </authorList>
    </citation>
    <scope>NUCLEOTIDE SEQUENCE</scope>
</reference>
<protein>
    <submittedName>
        <fullName evidence="1">Uncharacterized protein</fullName>
    </submittedName>
</protein>
<organism evidence="1 2">
    <name type="scientific">Protopolystoma xenopodis</name>
    <dbReference type="NCBI Taxonomy" id="117903"/>
    <lineage>
        <taxon>Eukaryota</taxon>
        <taxon>Metazoa</taxon>
        <taxon>Spiralia</taxon>
        <taxon>Lophotrochozoa</taxon>
        <taxon>Platyhelminthes</taxon>
        <taxon>Monogenea</taxon>
        <taxon>Polyopisthocotylea</taxon>
        <taxon>Polystomatidea</taxon>
        <taxon>Polystomatidae</taxon>
        <taxon>Protopolystoma</taxon>
    </lineage>
</organism>
<dbReference type="InterPro" id="IPR026720">
    <property type="entry name" value="CFAP91"/>
</dbReference>
<dbReference type="OrthoDB" id="567787at2759"/>
<gene>
    <name evidence="1" type="ORF">PXEA_LOCUS953</name>
</gene>
<evidence type="ECO:0000313" key="2">
    <source>
        <dbReference type="Proteomes" id="UP000784294"/>
    </source>
</evidence>
<evidence type="ECO:0000313" key="1">
    <source>
        <dbReference type="EMBL" id="VEL07513.1"/>
    </source>
</evidence>
<proteinExistence type="predicted"/>
<dbReference type="PANTHER" id="PTHR22455">
    <property type="entry name" value="CILIA- AND FLAGELLA-ASSOCIATED PROTEIN 91"/>
    <property type="match status" value="1"/>
</dbReference>
<dbReference type="EMBL" id="CAAALY010001913">
    <property type="protein sequence ID" value="VEL07513.1"/>
    <property type="molecule type" value="Genomic_DNA"/>
</dbReference>
<dbReference type="AlphaFoldDB" id="A0A448WBA0"/>
<comment type="caution">
    <text evidence="1">The sequence shown here is derived from an EMBL/GenBank/DDBJ whole genome shotgun (WGS) entry which is preliminary data.</text>
</comment>
<sequence>MQQLLRGRAIQAMMHEGRCKRRELINELRSTHALLADEQAEVSRKAVSIAACQEEQKELLHQENLISQQLEQLASNTLADMLNFLSKELDRLIWERRVHAVAMLAERARRMREAEESGQRQEEERRRREHDEMFKQVKWVLTPACNRCIQLT</sequence>
<keyword evidence="2" id="KW-1185">Reference proteome</keyword>
<dbReference type="PANTHER" id="PTHR22455:SF10">
    <property type="entry name" value="CILIA- AND FLAGELLA-ASSOCIATED PROTEIN 91"/>
    <property type="match status" value="1"/>
</dbReference>
<dbReference type="Proteomes" id="UP000784294">
    <property type="component" value="Unassembled WGS sequence"/>
</dbReference>
<accession>A0A448WBA0</accession>
<name>A0A448WBA0_9PLAT</name>